<dbReference type="GO" id="GO:0016758">
    <property type="term" value="F:hexosyltransferase activity"/>
    <property type="evidence" value="ECO:0007669"/>
    <property type="project" value="UniProtKB-ARBA"/>
</dbReference>
<organism evidence="2">
    <name type="scientific">Pseudoalteromonas translucida KMM 520</name>
    <dbReference type="NCBI Taxonomy" id="1315283"/>
    <lineage>
        <taxon>Bacteria</taxon>
        <taxon>Pseudomonadati</taxon>
        <taxon>Pseudomonadota</taxon>
        <taxon>Gammaproteobacteria</taxon>
        <taxon>Alteromonadales</taxon>
        <taxon>Pseudoalteromonadaceae</taxon>
        <taxon>Pseudoalteromonas</taxon>
    </lineage>
</organism>
<dbReference type="PANTHER" id="PTHR22916:SF3">
    <property type="entry name" value="UDP-GLCNAC:BETAGAL BETA-1,3-N-ACETYLGLUCOSAMINYLTRANSFERASE-LIKE PROTEIN 1"/>
    <property type="match status" value="1"/>
</dbReference>
<dbReference type="Pfam" id="PF00535">
    <property type="entry name" value="Glycos_transf_2"/>
    <property type="match status" value="1"/>
</dbReference>
<proteinExistence type="predicted"/>
<dbReference type="PATRIC" id="fig|1315283.4.peg.391"/>
<accession>A0A0U2VE62</accession>
<dbReference type="Gene3D" id="3.90.550.10">
    <property type="entry name" value="Spore Coat Polysaccharide Biosynthesis Protein SpsA, Chain A"/>
    <property type="match status" value="1"/>
</dbReference>
<dbReference type="EMBL" id="CP011034">
    <property type="protein sequence ID" value="ALS31797.1"/>
    <property type="molecule type" value="Genomic_DNA"/>
</dbReference>
<dbReference type="SUPFAM" id="SSF53448">
    <property type="entry name" value="Nucleotide-diphospho-sugar transferases"/>
    <property type="match status" value="1"/>
</dbReference>
<dbReference type="PANTHER" id="PTHR22916">
    <property type="entry name" value="GLYCOSYLTRANSFERASE"/>
    <property type="match status" value="1"/>
</dbReference>
<dbReference type="OrthoDB" id="9802649at2"/>
<dbReference type="InterPro" id="IPR001173">
    <property type="entry name" value="Glyco_trans_2-like"/>
</dbReference>
<gene>
    <name evidence="2" type="ORF">PTRA_a0439</name>
</gene>
<dbReference type="CDD" id="cd00761">
    <property type="entry name" value="Glyco_tranf_GTA_type"/>
    <property type="match status" value="1"/>
</dbReference>
<evidence type="ECO:0000313" key="3">
    <source>
        <dbReference type="Proteomes" id="UP000065261"/>
    </source>
</evidence>
<dbReference type="RefSeq" id="WP_058372483.1">
    <property type="nucleotide sequence ID" value="NZ_CP011034.1"/>
</dbReference>
<feature type="domain" description="Glycosyltransferase 2-like" evidence="1">
    <location>
        <begin position="7"/>
        <end position="131"/>
    </location>
</feature>
<evidence type="ECO:0000313" key="2">
    <source>
        <dbReference type="EMBL" id="ALS31797.1"/>
    </source>
</evidence>
<sequence>MEKPKVSVVITTYNRIFFLERALRSLEIQTFKDFEVVVSDDCSDVDVYSYLENYKSSSKLTIRYRRNSENKGACYTRNEGIKMAKGKYIAGLDDDDEFISARLELLLKAYNSKLSFVTSNTIVVNKSGSSNLFKSERLIDLNDMLWGNIAGTQILTEKTKILEIGGFDEDLTSAQDADMWLRLIERFGPALRLKDPLYVLHTEHEQGRISTSKHKIKGLLHAYNKHSSKMNKGQKSLHKFKLELYKKNKKMKLEVLKFFSFRFIPYLVYRKLFI</sequence>
<reference evidence="2 3" key="1">
    <citation type="submission" date="2015-03" db="EMBL/GenBank/DDBJ databases">
        <authorList>
            <person name="Murphy D."/>
        </authorList>
    </citation>
    <scope>NUCLEOTIDE SEQUENCE [LARGE SCALE GENOMIC DNA]</scope>
    <source>
        <strain evidence="2 3">KMM 520</strain>
    </source>
</reference>
<dbReference type="AlphaFoldDB" id="A0A0U2VE62"/>
<name>A0A0U2VE62_9GAMM</name>
<dbReference type="Proteomes" id="UP000065261">
    <property type="component" value="Chromosome I"/>
</dbReference>
<dbReference type="InterPro" id="IPR029044">
    <property type="entry name" value="Nucleotide-diphossugar_trans"/>
</dbReference>
<dbReference type="KEGG" id="ptn:PTRA_a0439"/>
<protein>
    <recommendedName>
        <fullName evidence="1">Glycosyltransferase 2-like domain-containing protein</fullName>
    </recommendedName>
</protein>
<evidence type="ECO:0000259" key="1">
    <source>
        <dbReference type="Pfam" id="PF00535"/>
    </source>
</evidence>